<dbReference type="Pfam" id="PF08734">
    <property type="entry name" value="GYD"/>
    <property type="match status" value="1"/>
</dbReference>
<accession>D5C2W6</accession>
<dbReference type="InterPro" id="IPR014845">
    <property type="entry name" value="GYD/TTHA1554"/>
</dbReference>
<name>D5C2W6_NITHN</name>
<dbReference type="HOGENOM" id="CLU_155227_2_1_6"/>
<dbReference type="AlphaFoldDB" id="D5C2W6"/>
<reference evidence="2" key="1">
    <citation type="submission" date="2010-04" db="EMBL/GenBank/DDBJ databases">
        <title>Complete genome sequence of Nitrosococcus halophilus Nc4, a salt-adapted, aerobic obligate ammonia-oxidizing sulfur purple bacterium.</title>
        <authorList>
            <consortium name="US DOE Joint Genome Institute"/>
            <person name="Campbell M.A."/>
            <person name="Malfatti S.A."/>
            <person name="Chain P.S.G."/>
            <person name="Heidelberg J.F."/>
            <person name="Ward B.B."/>
            <person name="Klotz M.G."/>
        </authorList>
    </citation>
    <scope>NUCLEOTIDE SEQUENCE [LARGE SCALE GENOMIC DNA]</scope>
    <source>
        <strain evidence="2">Nc4</strain>
    </source>
</reference>
<evidence type="ECO:0000313" key="2">
    <source>
        <dbReference type="Proteomes" id="UP000001844"/>
    </source>
</evidence>
<dbReference type="Proteomes" id="UP000001844">
    <property type="component" value="Chromosome"/>
</dbReference>
<dbReference type="eggNOG" id="COG4274">
    <property type="taxonomic scope" value="Bacteria"/>
</dbReference>
<dbReference type="EMBL" id="CP001798">
    <property type="protein sequence ID" value="ADE16791.1"/>
    <property type="molecule type" value="Genomic_DNA"/>
</dbReference>
<dbReference type="STRING" id="472759.Nhal_3775"/>
<protein>
    <recommendedName>
        <fullName evidence="3">GYD family protein</fullName>
    </recommendedName>
</protein>
<gene>
    <name evidence="1" type="ordered locus">Nhal_3775</name>
</gene>
<dbReference type="RefSeq" id="WP_013034640.1">
    <property type="nucleotide sequence ID" value="NC_013960.1"/>
</dbReference>
<evidence type="ECO:0008006" key="3">
    <source>
        <dbReference type="Google" id="ProtNLM"/>
    </source>
</evidence>
<dbReference type="KEGG" id="nhl:Nhal_3775"/>
<dbReference type="OrthoDB" id="1550863at2"/>
<organism evidence="1 2">
    <name type="scientific">Nitrosococcus halophilus (strain Nc4)</name>
    <dbReference type="NCBI Taxonomy" id="472759"/>
    <lineage>
        <taxon>Bacteria</taxon>
        <taxon>Pseudomonadati</taxon>
        <taxon>Pseudomonadota</taxon>
        <taxon>Gammaproteobacteria</taxon>
        <taxon>Chromatiales</taxon>
        <taxon>Chromatiaceae</taxon>
        <taxon>Nitrosococcus</taxon>
    </lineage>
</organism>
<evidence type="ECO:0000313" key="1">
    <source>
        <dbReference type="EMBL" id="ADE16791.1"/>
    </source>
</evidence>
<proteinExistence type="predicted"/>
<sequence length="105" mass="12052">MPTFIMLTRVETNGAQSPKSLEELEHKVMEQIQAQCPQVKWLQNYAVLGPYDYLDVFNAPDNEVAAKVSTLIRTYGHAHAEVWPATEWARYKEMIHDMSDVKTAQ</sequence>
<keyword evidence="2" id="KW-1185">Reference proteome</keyword>